<dbReference type="GO" id="GO:0004888">
    <property type="term" value="F:transmembrane signaling receptor activity"/>
    <property type="evidence" value="ECO:0007669"/>
    <property type="project" value="InterPro"/>
</dbReference>
<dbReference type="PANTHER" id="PTHR32089:SF120">
    <property type="entry name" value="METHYL-ACCEPTING CHEMOTAXIS PROTEIN TLPQ"/>
    <property type="match status" value="1"/>
</dbReference>
<keyword evidence="11" id="KW-0175">Coiled coil</keyword>
<dbReference type="SMART" id="SM00283">
    <property type="entry name" value="MA"/>
    <property type="match status" value="1"/>
</dbReference>
<evidence type="ECO:0000256" key="11">
    <source>
        <dbReference type="SAM" id="Coils"/>
    </source>
</evidence>
<dbReference type="Pfam" id="PF12729">
    <property type="entry name" value="4HB_MCP_1"/>
    <property type="match status" value="1"/>
</dbReference>
<keyword evidence="5 12" id="KW-0812">Transmembrane</keyword>
<dbReference type="SMART" id="SM00304">
    <property type="entry name" value="HAMP"/>
    <property type="match status" value="1"/>
</dbReference>
<keyword evidence="4" id="KW-0145">Chemotaxis</keyword>
<dbReference type="RefSeq" id="WP_150578718.1">
    <property type="nucleotide sequence ID" value="NZ_CABVGX010000001.1"/>
</dbReference>
<keyword evidence="3" id="KW-0488">Methylation</keyword>
<evidence type="ECO:0000256" key="8">
    <source>
        <dbReference type="ARBA" id="ARBA00023224"/>
    </source>
</evidence>
<dbReference type="CDD" id="cd11386">
    <property type="entry name" value="MCP_signal"/>
    <property type="match status" value="1"/>
</dbReference>
<accession>A0A5E6P816</accession>
<sequence>MRQLKIAPRAVVSFAIIGALVILLGLFAMYQLKSVRVQAEDLSDKGIPSLSALNTINEAMLRLRITAYRLLVDREDDKVRSTVARIEELEGQLTDAMATYETLVDDDVERAQYQSFKQLAGEYKVVNRELIQLSAANKPDEMRGLLGGKYKKASDELGVQMAALTKINQDGAADSDQQADKSYAEAMTGVVAFIIVAALLTGIMALLFTRSITRPLTQAVLVAQVIAKGDLTESIDVAGVDEPAQLLNALQTMQQNLKSTILNIADSSNQLASAAEELNAVTEDSTRGLHQQSHEIEQAATAVNEMTAAVDEVARNAVATFEASKESTQTAIHGQQQVTKTVESIRLLSDDVTRTSEEVKTLGDGVTNISKVLDVIRAIAEQTNLLALNAAIEAARAGEAGRGFAVVADEVRALAHRTQTSTQEIEQMVGTIQKGSSGAMNAMDASTQRARQTLEIAQDAGGALERITDAINQISERNLVIASASEEQAQVAREVDRNLVNIRDLAVQTSAGANQTSAASQELSKLATSLNTLVARFSV</sequence>
<evidence type="ECO:0000256" key="1">
    <source>
        <dbReference type="ARBA" id="ARBA00004651"/>
    </source>
</evidence>
<evidence type="ECO:0000256" key="4">
    <source>
        <dbReference type="ARBA" id="ARBA00022500"/>
    </source>
</evidence>
<dbReference type="Pfam" id="PF00672">
    <property type="entry name" value="HAMP"/>
    <property type="match status" value="1"/>
</dbReference>
<evidence type="ECO:0000256" key="2">
    <source>
        <dbReference type="ARBA" id="ARBA00022475"/>
    </source>
</evidence>
<dbReference type="Gene3D" id="1.10.287.950">
    <property type="entry name" value="Methyl-accepting chemotaxis protein"/>
    <property type="match status" value="1"/>
</dbReference>
<comment type="similarity">
    <text evidence="9">Belongs to the methyl-accepting chemotaxis (MCP) protein family.</text>
</comment>
<dbReference type="EMBL" id="CABVGX010000001">
    <property type="protein sequence ID" value="VVM39468.1"/>
    <property type="molecule type" value="Genomic_DNA"/>
</dbReference>
<evidence type="ECO:0000313" key="16">
    <source>
        <dbReference type="Proteomes" id="UP000325607"/>
    </source>
</evidence>
<organism evidence="15 16">
    <name type="scientific">Pseudomonas fluorescens</name>
    <dbReference type="NCBI Taxonomy" id="294"/>
    <lineage>
        <taxon>Bacteria</taxon>
        <taxon>Pseudomonadati</taxon>
        <taxon>Pseudomonadota</taxon>
        <taxon>Gammaproteobacteria</taxon>
        <taxon>Pseudomonadales</taxon>
        <taxon>Pseudomonadaceae</taxon>
        <taxon>Pseudomonas</taxon>
    </lineage>
</organism>
<evidence type="ECO:0000256" key="9">
    <source>
        <dbReference type="ARBA" id="ARBA00029447"/>
    </source>
</evidence>
<dbReference type="InterPro" id="IPR004089">
    <property type="entry name" value="MCPsignal_dom"/>
</dbReference>
<keyword evidence="8 10" id="KW-0807">Transducer</keyword>
<dbReference type="FunFam" id="1.10.287.950:FF:000001">
    <property type="entry name" value="Methyl-accepting chemotaxis sensory transducer"/>
    <property type="match status" value="1"/>
</dbReference>
<feature type="transmembrane region" description="Helical" evidence="12">
    <location>
        <begin position="6"/>
        <end position="30"/>
    </location>
</feature>
<dbReference type="GO" id="GO:0005886">
    <property type="term" value="C:plasma membrane"/>
    <property type="evidence" value="ECO:0007669"/>
    <property type="project" value="UniProtKB-SubCell"/>
</dbReference>
<dbReference type="InterPro" id="IPR024478">
    <property type="entry name" value="HlyB_4HB_MCP"/>
</dbReference>
<reference evidence="15 16" key="1">
    <citation type="submission" date="2019-09" db="EMBL/GenBank/DDBJ databases">
        <authorList>
            <person name="Chandra G."/>
            <person name="Truman W A."/>
        </authorList>
    </citation>
    <scope>NUCLEOTIDE SEQUENCE [LARGE SCALE GENOMIC DNA]</scope>
    <source>
        <strain evidence="15">PS645</strain>
    </source>
</reference>
<dbReference type="GO" id="GO:0006935">
    <property type="term" value="P:chemotaxis"/>
    <property type="evidence" value="ECO:0007669"/>
    <property type="project" value="UniProtKB-KW"/>
</dbReference>
<comment type="subcellular location">
    <subcellularLocation>
        <location evidence="1">Cell membrane</location>
        <topology evidence="1">Multi-pass membrane protein</topology>
    </subcellularLocation>
</comment>
<dbReference type="Pfam" id="PF00015">
    <property type="entry name" value="MCPsignal"/>
    <property type="match status" value="1"/>
</dbReference>
<dbReference type="GO" id="GO:0007165">
    <property type="term" value="P:signal transduction"/>
    <property type="evidence" value="ECO:0007669"/>
    <property type="project" value="UniProtKB-KW"/>
</dbReference>
<keyword evidence="2" id="KW-1003">Cell membrane</keyword>
<feature type="domain" description="Methyl-accepting transducer" evidence="13">
    <location>
        <begin position="267"/>
        <end position="503"/>
    </location>
</feature>
<dbReference type="AlphaFoldDB" id="A0A5E6P816"/>
<dbReference type="InterPro" id="IPR003660">
    <property type="entry name" value="HAMP_dom"/>
</dbReference>
<dbReference type="PROSITE" id="PS50111">
    <property type="entry name" value="CHEMOTAXIS_TRANSDUC_2"/>
    <property type="match status" value="1"/>
</dbReference>
<evidence type="ECO:0008006" key="17">
    <source>
        <dbReference type="Google" id="ProtNLM"/>
    </source>
</evidence>
<dbReference type="CDD" id="cd06225">
    <property type="entry name" value="HAMP"/>
    <property type="match status" value="1"/>
</dbReference>
<keyword evidence="6 12" id="KW-1133">Transmembrane helix</keyword>
<dbReference type="Proteomes" id="UP000325607">
    <property type="component" value="Unassembled WGS sequence"/>
</dbReference>
<evidence type="ECO:0000256" key="7">
    <source>
        <dbReference type="ARBA" id="ARBA00023136"/>
    </source>
</evidence>
<evidence type="ECO:0000256" key="3">
    <source>
        <dbReference type="ARBA" id="ARBA00022481"/>
    </source>
</evidence>
<evidence type="ECO:0000256" key="6">
    <source>
        <dbReference type="ARBA" id="ARBA00022989"/>
    </source>
</evidence>
<feature type="domain" description="HAMP" evidence="14">
    <location>
        <begin position="210"/>
        <end position="262"/>
    </location>
</feature>
<gene>
    <name evidence="15" type="ORF">PS645_00195</name>
</gene>
<evidence type="ECO:0000313" key="15">
    <source>
        <dbReference type="EMBL" id="VVM39468.1"/>
    </source>
</evidence>
<evidence type="ECO:0000256" key="5">
    <source>
        <dbReference type="ARBA" id="ARBA00022692"/>
    </source>
</evidence>
<feature type="transmembrane region" description="Helical" evidence="12">
    <location>
        <begin position="186"/>
        <end position="208"/>
    </location>
</feature>
<dbReference type="PRINTS" id="PR00260">
    <property type="entry name" value="CHEMTRNSDUCR"/>
</dbReference>
<dbReference type="SUPFAM" id="SSF58104">
    <property type="entry name" value="Methyl-accepting chemotaxis protein (MCP) signaling domain"/>
    <property type="match status" value="1"/>
</dbReference>
<feature type="coiled-coil region" evidence="11">
    <location>
        <begin position="72"/>
        <end position="106"/>
    </location>
</feature>
<evidence type="ECO:0000259" key="14">
    <source>
        <dbReference type="PROSITE" id="PS50885"/>
    </source>
</evidence>
<dbReference type="InterPro" id="IPR004090">
    <property type="entry name" value="Chemotax_Me-accpt_rcpt"/>
</dbReference>
<protein>
    <recommendedName>
        <fullName evidence="17">Methyl-accepting chemotaxis protein</fullName>
    </recommendedName>
</protein>
<evidence type="ECO:0000256" key="12">
    <source>
        <dbReference type="SAM" id="Phobius"/>
    </source>
</evidence>
<proteinExistence type="inferred from homology"/>
<evidence type="ECO:0000259" key="13">
    <source>
        <dbReference type="PROSITE" id="PS50111"/>
    </source>
</evidence>
<dbReference type="OrthoDB" id="8724574at2"/>
<evidence type="ECO:0000256" key="10">
    <source>
        <dbReference type="PROSITE-ProRule" id="PRU00284"/>
    </source>
</evidence>
<name>A0A5E6P816_PSEFL</name>
<dbReference type="PANTHER" id="PTHR32089">
    <property type="entry name" value="METHYL-ACCEPTING CHEMOTAXIS PROTEIN MCPB"/>
    <property type="match status" value="1"/>
</dbReference>
<dbReference type="PROSITE" id="PS50885">
    <property type="entry name" value="HAMP"/>
    <property type="match status" value="1"/>
</dbReference>
<keyword evidence="7 12" id="KW-0472">Membrane</keyword>